<proteinExistence type="predicted"/>
<dbReference type="InterPro" id="IPR027417">
    <property type="entry name" value="P-loop_NTPase"/>
</dbReference>
<evidence type="ECO:0000313" key="7">
    <source>
        <dbReference type="EMBL" id="MDI4650343.1"/>
    </source>
</evidence>
<dbReference type="SMART" id="SM00487">
    <property type="entry name" value="DEXDc"/>
    <property type="match status" value="1"/>
</dbReference>
<keyword evidence="2" id="KW-0067">ATP-binding</keyword>
<keyword evidence="7" id="KW-0347">Helicase</keyword>
<feature type="domain" description="Helicase C-terminal" evidence="6">
    <location>
        <begin position="558"/>
        <end position="719"/>
    </location>
</feature>
<keyword evidence="1" id="KW-0547">Nucleotide-binding</keyword>
<dbReference type="PROSITE" id="PS51192">
    <property type="entry name" value="HELICASE_ATP_BIND_1"/>
    <property type="match status" value="1"/>
</dbReference>
<dbReference type="Pfam" id="PF00270">
    <property type="entry name" value="DEAD"/>
    <property type="match status" value="1"/>
</dbReference>
<comment type="caution">
    <text evidence="7">The sequence shown here is derived from an EMBL/GenBank/DDBJ whole genome shotgun (WGS) entry which is preliminary data.</text>
</comment>
<evidence type="ECO:0000256" key="2">
    <source>
        <dbReference type="ARBA" id="ARBA00022840"/>
    </source>
</evidence>
<keyword evidence="8" id="KW-1185">Reference proteome</keyword>
<keyword evidence="7" id="KW-0378">Hydrolase</keyword>
<evidence type="ECO:0000313" key="8">
    <source>
        <dbReference type="Proteomes" id="UP001161691"/>
    </source>
</evidence>
<accession>A0ABT6TU20</accession>
<sequence>MRAIVYAVRMTTGWQARYTVDWETDMAYWLDAKYRECLVKAWGQEVGGGFAVGRETASMIVKMKRSLPLGDAEVGCSKIQAKLGGKGETLDAGAVERILLRVFGGAEAARTIYSSHVGVPLPPGIGSGCELLLPVPAGELGRGAEARLQALRLRVIAPLFQGRSLLQAEAVALLAEHAPGVTLGAGLAALAQLGALIGALRLGAAVADGAPRGAARQSGRLRCRRCGSGEAAMRRSACAACGSGACAVCEACLALGRSRACGLLVRGPAPAASPLGLGLAGAAGPAAADICARWGLSPAQRVASEQAVRFLLGGREPGAEAEPGQSTFGPTAPRAGRSIFRFRRRSAALSGSEQTPPPEDPMAIQPRSFLLWAVTGAGKTEMIFPLLDAVLSAGGRALLATPRRDVVLELAPRLAKAFPARSIAVLYGGSGERWQQAELTLATTHQLMRFGQAFDLVLIDELDAFPYHGDPMLHHAAAAARKPDGSTVLLSATPPPALRRAVRFGRLPCARVPVRYHRHPLPMPRIMCMPPLHRWSVEAAAASSEKRPDLRQRLAGRQAAALFACIASSLARGAQVFVFVPYIKQIDSLVALFRRQAPVWGISPAFIDGTSSQDDGRRDKVVAFRERELRLLVTTTILERGVTVPRSDVFILDAHAKLFDEAALVQMAGRAGRSADDPAGRVFFYAAHRTQALTGAIRQVAAMNRLALRGGYLLEQGSNR</sequence>
<organism evidence="7 8">
    <name type="scientific">Cohnella hashimotonis</name>
    <dbReference type="NCBI Taxonomy" id="2826895"/>
    <lineage>
        <taxon>Bacteria</taxon>
        <taxon>Bacillati</taxon>
        <taxon>Bacillota</taxon>
        <taxon>Bacilli</taxon>
        <taxon>Bacillales</taxon>
        <taxon>Paenibacillaceae</taxon>
        <taxon>Cohnella</taxon>
    </lineage>
</organism>
<dbReference type="InterPro" id="IPR011545">
    <property type="entry name" value="DEAD/DEAH_box_helicase_dom"/>
</dbReference>
<dbReference type="SMART" id="SM00490">
    <property type="entry name" value="HELICc"/>
    <property type="match status" value="1"/>
</dbReference>
<dbReference type="RefSeq" id="WP_282913193.1">
    <property type="nucleotide sequence ID" value="NZ_JAGRPV010000002.1"/>
</dbReference>
<keyword evidence="3" id="KW-0238">DNA-binding</keyword>
<dbReference type="PANTHER" id="PTHR30580">
    <property type="entry name" value="PRIMOSOMAL PROTEIN N"/>
    <property type="match status" value="1"/>
</dbReference>
<dbReference type="EMBL" id="JAGRPV010000002">
    <property type="protein sequence ID" value="MDI4650343.1"/>
    <property type="molecule type" value="Genomic_DNA"/>
</dbReference>
<dbReference type="Gene3D" id="3.40.50.300">
    <property type="entry name" value="P-loop containing nucleotide triphosphate hydrolases"/>
    <property type="match status" value="2"/>
</dbReference>
<reference evidence="7" key="1">
    <citation type="submission" date="2023-04" db="EMBL/GenBank/DDBJ databases">
        <title>Comparative genomic analysis of Cohnella hashimotonis sp. nov., isolated from the International Space Station.</title>
        <authorList>
            <person name="Venkateswaran K."/>
            <person name="Simpson A."/>
        </authorList>
    </citation>
    <scope>NUCLEOTIDE SEQUENCE</scope>
    <source>
        <strain evidence="7">F6_2S_P_1</strain>
    </source>
</reference>
<dbReference type="InterPro" id="IPR014001">
    <property type="entry name" value="Helicase_ATP-bd"/>
</dbReference>
<evidence type="ECO:0000259" key="5">
    <source>
        <dbReference type="PROSITE" id="PS51192"/>
    </source>
</evidence>
<dbReference type="InterPro" id="IPR001650">
    <property type="entry name" value="Helicase_C-like"/>
</dbReference>
<protein>
    <submittedName>
        <fullName evidence="7">Helicase-related protein</fullName>
    </submittedName>
</protein>
<evidence type="ECO:0000256" key="3">
    <source>
        <dbReference type="ARBA" id="ARBA00023125"/>
    </source>
</evidence>
<dbReference type="PROSITE" id="PS51194">
    <property type="entry name" value="HELICASE_CTER"/>
    <property type="match status" value="1"/>
</dbReference>
<name>A0ABT6TU20_9BACL</name>
<dbReference type="GO" id="GO:0004386">
    <property type="term" value="F:helicase activity"/>
    <property type="evidence" value="ECO:0007669"/>
    <property type="project" value="UniProtKB-KW"/>
</dbReference>
<dbReference type="SUPFAM" id="SSF52540">
    <property type="entry name" value="P-loop containing nucleoside triphosphate hydrolases"/>
    <property type="match status" value="1"/>
</dbReference>
<dbReference type="PANTHER" id="PTHR30580:SF1">
    <property type="entry name" value="COMF OPERON PROTEIN 1"/>
    <property type="match status" value="1"/>
</dbReference>
<evidence type="ECO:0000256" key="1">
    <source>
        <dbReference type="ARBA" id="ARBA00022741"/>
    </source>
</evidence>
<evidence type="ECO:0000256" key="4">
    <source>
        <dbReference type="SAM" id="MobiDB-lite"/>
    </source>
</evidence>
<dbReference type="Proteomes" id="UP001161691">
    <property type="component" value="Unassembled WGS sequence"/>
</dbReference>
<gene>
    <name evidence="7" type="ORF">KB449_35765</name>
</gene>
<dbReference type="Pfam" id="PF00271">
    <property type="entry name" value="Helicase_C"/>
    <property type="match status" value="1"/>
</dbReference>
<evidence type="ECO:0000259" key="6">
    <source>
        <dbReference type="PROSITE" id="PS51194"/>
    </source>
</evidence>
<feature type="domain" description="Helicase ATP-binding" evidence="5">
    <location>
        <begin position="360"/>
        <end position="512"/>
    </location>
</feature>
<feature type="region of interest" description="Disordered" evidence="4">
    <location>
        <begin position="315"/>
        <end position="334"/>
    </location>
</feature>